<evidence type="ECO:0000313" key="6">
    <source>
        <dbReference type="EMBL" id="AGE89251.1"/>
    </source>
</evidence>
<dbReference type="Pfam" id="PF00253">
    <property type="entry name" value="Ribosomal_S14"/>
    <property type="match status" value="1"/>
</dbReference>
<dbReference type="InterPro" id="IPR018271">
    <property type="entry name" value="Ribosomal_uS14_CS"/>
</dbReference>
<evidence type="ECO:0000256" key="3">
    <source>
        <dbReference type="ARBA" id="ARBA00022833"/>
    </source>
</evidence>
<comment type="similarity">
    <text evidence="2">Belongs to the universal ribosomal protein uS14 family.</text>
</comment>
<dbReference type="PANTHER" id="PTHR12010:SF2">
    <property type="entry name" value="40S RIBOSOMAL PROTEIN S29"/>
    <property type="match status" value="1"/>
</dbReference>
<proteinExistence type="evidence at transcript level"/>
<dbReference type="InterPro" id="IPR043140">
    <property type="entry name" value="Ribosomal_uS14_sf"/>
</dbReference>
<dbReference type="InterPro" id="IPR039744">
    <property type="entry name" value="RIbosomal_uS14_euk_arc"/>
</dbReference>
<name>R9QWG6_9CILI</name>
<dbReference type="InterPro" id="IPR001209">
    <property type="entry name" value="Ribosomal_uS14"/>
</dbReference>
<dbReference type="GO" id="GO:0003735">
    <property type="term" value="F:structural constituent of ribosome"/>
    <property type="evidence" value="ECO:0007669"/>
    <property type="project" value="InterPro"/>
</dbReference>
<keyword evidence="5" id="KW-0687">Ribonucleoprotein</keyword>
<dbReference type="Gene3D" id="4.10.830.10">
    <property type="entry name" value="30s Ribosomal Protein S14, Chain N"/>
    <property type="match status" value="1"/>
</dbReference>
<sequence length="55" mass="6774">MPNKLFRVHPRNYGKDSRGCRVCNIRRGLIRKYEMNICRRCFRENSDQIGFFKHR</sequence>
<dbReference type="FunFam" id="4.10.830.10:FF:000002">
    <property type="entry name" value="40S ribosomal protein S29"/>
    <property type="match status" value="1"/>
</dbReference>
<keyword evidence="4 6" id="KW-0689">Ribosomal protein</keyword>
<keyword evidence="3" id="KW-0862">Zinc</keyword>
<evidence type="ECO:0000256" key="5">
    <source>
        <dbReference type="ARBA" id="ARBA00023274"/>
    </source>
</evidence>
<organism evidence="6">
    <name type="scientific">Cryptocaryon irritans</name>
    <dbReference type="NCBI Taxonomy" id="153251"/>
    <lineage>
        <taxon>Eukaryota</taxon>
        <taxon>Sar</taxon>
        <taxon>Alveolata</taxon>
        <taxon>Ciliophora</taxon>
        <taxon>Ciliophora incertae sedis</taxon>
        <taxon>Cryptocaryon</taxon>
    </lineage>
</organism>
<reference evidence="6" key="1">
    <citation type="submission" date="2012-05" db="EMBL/GenBank/DDBJ databases">
        <authorList>
            <person name="Huang X."/>
            <person name="Guo G."/>
            <person name="Sun Z."/>
            <person name="Zheng C."/>
            <person name="Xu Y."/>
            <person name="Yuan L."/>
            <person name="Chen J."/>
            <person name="Ni W."/>
            <person name="Liu C."/>
            <person name="Ye Z."/>
            <person name="Lin Q."/>
            <person name="Fu G."/>
            <person name="Wu X."/>
        </authorList>
    </citation>
    <scope>NUCLEOTIDE SEQUENCE</scope>
</reference>
<accession>R9QWG6</accession>
<comment type="cofactor">
    <cofactor evidence="1">
        <name>Zn(2+)</name>
        <dbReference type="ChEBI" id="CHEBI:29105"/>
    </cofactor>
</comment>
<evidence type="ECO:0000256" key="2">
    <source>
        <dbReference type="ARBA" id="ARBA00009083"/>
    </source>
</evidence>
<dbReference type="PANTHER" id="PTHR12010">
    <property type="entry name" value="40S RIBOSOMAL PROTEIN S29"/>
    <property type="match status" value="1"/>
</dbReference>
<evidence type="ECO:0000256" key="1">
    <source>
        <dbReference type="ARBA" id="ARBA00001947"/>
    </source>
</evidence>
<dbReference type="PROSITE" id="PS00527">
    <property type="entry name" value="RIBOSOMAL_S14"/>
    <property type="match status" value="1"/>
</dbReference>
<dbReference type="AlphaFoldDB" id="R9QWG6"/>
<dbReference type="GO" id="GO:0022627">
    <property type="term" value="C:cytosolic small ribosomal subunit"/>
    <property type="evidence" value="ECO:0007669"/>
    <property type="project" value="TreeGrafter"/>
</dbReference>
<protein>
    <submittedName>
        <fullName evidence="6">40S ribosomal protein S29</fullName>
    </submittedName>
</protein>
<dbReference type="EMBL" id="JX103964">
    <property type="protein sequence ID" value="AGE89251.1"/>
    <property type="molecule type" value="mRNA"/>
</dbReference>
<dbReference type="GO" id="GO:0002181">
    <property type="term" value="P:cytoplasmic translation"/>
    <property type="evidence" value="ECO:0007669"/>
    <property type="project" value="TreeGrafter"/>
</dbReference>
<evidence type="ECO:0000256" key="4">
    <source>
        <dbReference type="ARBA" id="ARBA00022980"/>
    </source>
</evidence>
<dbReference type="GO" id="GO:0008270">
    <property type="term" value="F:zinc ion binding"/>
    <property type="evidence" value="ECO:0007669"/>
    <property type="project" value="InterPro"/>
</dbReference>
<dbReference type="NCBIfam" id="NF004424">
    <property type="entry name" value="PRK05766.1"/>
    <property type="match status" value="1"/>
</dbReference>